<organism evidence="1 2">
    <name type="scientific">Fulvimonas yonginensis</name>
    <dbReference type="NCBI Taxonomy" id="1495200"/>
    <lineage>
        <taxon>Bacteria</taxon>
        <taxon>Pseudomonadati</taxon>
        <taxon>Pseudomonadota</taxon>
        <taxon>Gammaproteobacteria</taxon>
        <taxon>Lysobacterales</taxon>
        <taxon>Rhodanobacteraceae</taxon>
        <taxon>Fulvimonas</taxon>
    </lineage>
</organism>
<dbReference type="EMBL" id="JBBBNY010000001">
    <property type="protein sequence ID" value="MEI7035563.1"/>
    <property type="molecule type" value="Genomic_DNA"/>
</dbReference>
<gene>
    <name evidence="1" type="ORF">WAT24_02190</name>
</gene>
<comment type="caution">
    <text evidence="1">The sequence shown here is derived from an EMBL/GenBank/DDBJ whole genome shotgun (WGS) entry which is preliminary data.</text>
</comment>
<keyword evidence="2" id="KW-1185">Reference proteome</keyword>
<accession>A0ABU8J7Q8</accession>
<name>A0ABU8J7Q8_9GAMM</name>
<evidence type="ECO:0000313" key="2">
    <source>
        <dbReference type="Proteomes" id="UP001381174"/>
    </source>
</evidence>
<evidence type="ECO:0000313" key="1">
    <source>
        <dbReference type="EMBL" id="MEI7035563.1"/>
    </source>
</evidence>
<sequence length="64" mass="7144">MNAIFAITPRNEPKWGRLSAPVDPEETRICMRAQSILSGGEIGQCPPLDLKQARDVLAWYTPPH</sequence>
<reference evidence="1 2" key="1">
    <citation type="journal article" date="2014" name="Int. J. Syst. Evol. Microbiol.">
        <title>Fulvimonas yonginensis sp. nov., isolated from greenhouse soil, and emended description of the genus Fulvimonas.</title>
        <authorList>
            <person name="Ahn J.H."/>
            <person name="Kim S.J."/>
            <person name="Weon H.Y."/>
            <person name="Hong S.B."/>
            <person name="Seok S.J."/>
            <person name="Kwon S.W."/>
        </authorList>
    </citation>
    <scope>NUCLEOTIDE SEQUENCE [LARGE SCALE GENOMIC DNA]</scope>
    <source>
        <strain evidence="1 2">KACC 16952</strain>
    </source>
</reference>
<proteinExistence type="predicted"/>
<protein>
    <submittedName>
        <fullName evidence="1">Uncharacterized protein</fullName>
    </submittedName>
</protein>
<dbReference type="Proteomes" id="UP001381174">
    <property type="component" value="Unassembled WGS sequence"/>
</dbReference>
<dbReference type="RefSeq" id="WP_336806174.1">
    <property type="nucleotide sequence ID" value="NZ_JBBBNY010000001.1"/>
</dbReference>